<accession>A0AAQ3LZS1</accession>
<protein>
    <submittedName>
        <fullName evidence="2">Uncharacterized protein</fullName>
    </submittedName>
</protein>
<feature type="compositionally biased region" description="Pro residues" evidence="1">
    <location>
        <begin position="55"/>
        <end position="65"/>
    </location>
</feature>
<feature type="region of interest" description="Disordered" evidence="1">
    <location>
        <begin position="82"/>
        <end position="153"/>
    </location>
</feature>
<feature type="region of interest" description="Disordered" evidence="1">
    <location>
        <begin position="1"/>
        <end position="70"/>
    </location>
</feature>
<sequence>MPALPATPAFAPRHSHSPVAPSSGAAGLPPLSISLPPPGPDRSDGQGGHSTQLPPKSPVAPPYSPITPKAVPALPATVFDLENDVDNRIHPDVVAPAEDPQKQYPSQTHLQQEQHQQANLQSRGEKVQADVPPSVSTANFIPLPPSQPFSSEDSTDAIALRAAISALQFQKKKAQDDVRALEKVRKQALAAPEHFKSELAAGRMKEQRSRMGDVNAIIDHSDSEASLEDDSDDEKSTIANKASTSNGEQIDVPDSQTTESSQSPLNSSKPSSRPSTKPVFAPLPGPQNIVRMPPINWAKYNIIGAPLDSLHEQQQRWPGAHASFSNDRGREHAVSAPYSPFLDHLDPSLGPGPSTSATLHPYSAAEAAALLEAARKDSVANPYGISEHPMETRRSSSKFH</sequence>
<feature type="compositionally biased region" description="Basic and acidic residues" evidence="1">
    <location>
        <begin position="193"/>
        <end position="211"/>
    </location>
</feature>
<dbReference type="EMBL" id="CP138580">
    <property type="protein sequence ID" value="WPG97352.1"/>
    <property type="molecule type" value="Genomic_DNA"/>
</dbReference>
<dbReference type="PANTHER" id="PTHR22705:SF0">
    <property type="entry name" value="ZZ-TYPE ZINC FINGER-CONTAINING PROTEIN 3"/>
    <property type="match status" value="1"/>
</dbReference>
<organism evidence="2 3">
    <name type="scientific">Acrodontium crateriforme</name>
    <dbReference type="NCBI Taxonomy" id="150365"/>
    <lineage>
        <taxon>Eukaryota</taxon>
        <taxon>Fungi</taxon>
        <taxon>Dikarya</taxon>
        <taxon>Ascomycota</taxon>
        <taxon>Pezizomycotina</taxon>
        <taxon>Dothideomycetes</taxon>
        <taxon>Dothideomycetidae</taxon>
        <taxon>Mycosphaerellales</taxon>
        <taxon>Teratosphaeriaceae</taxon>
        <taxon>Acrodontium</taxon>
    </lineage>
</organism>
<dbReference type="Proteomes" id="UP001303373">
    <property type="component" value="Chromosome 1"/>
</dbReference>
<feature type="compositionally biased region" description="Low complexity" evidence="1">
    <location>
        <begin position="107"/>
        <end position="121"/>
    </location>
</feature>
<feature type="region of interest" description="Disordered" evidence="1">
    <location>
        <begin position="379"/>
        <end position="400"/>
    </location>
</feature>
<evidence type="ECO:0000313" key="3">
    <source>
        <dbReference type="Proteomes" id="UP001303373"/>
    </source>
</evidence>
<gene>
    <name evidence="2" type="ORF">R9X50_00012600</name>
</gene>
<feature type="compositionally biased region" description="Polar residues" evidence="1">
    <location>
        <begin position="237"/>
        <end position="259"/>
    </location>
</feature>
<name>A0AAQ3LZS1_9PEZI</name>
<dbReference type="PANTHER" id="PTHR22705">
    <property type="entry name" value="ZINC FINGER, ZZ DOMAIN CONTAINING 3"/>
    <property type="match status" value="1"/>
</dbReference>
<dbReference type="InterPro" id="IPR037830">
    <property type="entry name" value="ZZZ3"/>
</dbReference>
<feature type="compositionally biased region" description="Low complexity" evidence="1">
    <location>
        <begin position="260"/>
        <end position="275"/>
    </location>
</feature>
<evidence type="ECO:0000313" key="2">
    <source>
        <dbReference type="EMBL" id="WPG97352.1"/>
    </source>
</evidence>
<feature type="region of interest" description="Disordered" evidence="1">
    <location>
        <begin position="190"/>
        <end position="288"/>
    </location>
</feature>
<keyword evidence="3" id="KW-1185">Reference proteome</keyword>
<reference evidence="2 3" key="1">
    <citation type="submission" date="2023-11" db="EMBL/GenBank/DDBJ databases">
        <title>An acidophilic fungus is an integral part of prey digestion in a carnivorous sundew plant.</title>
        <authorList>
            <person name="Tsai I.J."/>
        </authorList>
    </citation>
    <scope>NUCLEOTIDE SEQUENCE [LARGE SCALE GENOMIC DNA]</scope>
    <source>
        <strain evidence="2">169a</strain>
    </source>
</reference>
<proteinExistence type="predicted"/>
<dbReference type="AlphaFoldDB" id="A0AAQ3LZS1"/>
<evidence type="ECO:0000256" key="1">
    <source>
        <dbReference type="SAM" id="MobiDB-lite"/>
    </source>
</evidence>